<name>A0ABY6BEA2_9GAMM</name>
<protein>
    <submittedName>
        <fullName evidence="2">Uncharacterized protein</fullName>
    </submittedName>
</protein>
<proteinExistence type="predicted"/>
<organism evidence="2 3">
    <name type="scientific">Tahibacter amnicola</name>
    <dbReference type="NCBI Taxonomy" id="2976241"/>
    <lineage>
        <taxon>Bacteria</taxon>
        <taxon>Pseudomonadati</taxon>
        <taxon>Pseudomonadota</taxon>
        <taxon>Gammaproteobacteria</taxon>
        <taxon>Lysobacterales</taxon>
        <taxon>Rhodanobacteraceae</taxon>
        <taxon>Tahibacter</taxon>
    </lineage>
</organism>
<feature type="region of interest" description="Disordered" evidence="1">
    <location>
        <begin position="1"/>
        <end position="53"/>
    </location>
</feature>
<gene>
    <name evidence="2" type="ORF">N4264_01535</name>
</gene>
<dbReference type="Proteomes" id="UP001064632">
    <property type="component" value="Chromosome"/>
</dbReference>
<keyword evidence="3" id="KW-1185">Reference proteome</keyword>
<reference evidence="2" key="1">
    <citation type="submission" date="2022-09" db="EMBL/GenBank/DDBJ databases">
        <title>Tahibacter sp. nov., isolated from a fresh water.</title>
        <authorList>
            <person name="Baek J.H."/>
            <person name="Lee J.K."/>
            <person name="Kim J.M."/>
            <person name="Jeon C.O."/>
        </authorList>
    </citation>
    <scope>NUCLEOTIDE SEQUENCE</scope>
    <source>
        <strain evidence="2">W38</strain>
    </source>
</reference>
<evidence type="ECO:0000256" key="1">
    <source>
        <dbReference type="SAM" id="MobiDB-lite"/>
    </source>
</evidence>
<dbReference type="EMBL" id="CP104694">
    <property type="protein sequence ID" value="UXI68361.1"/>
    <property type="molecule type" value="Genomic_DNA"/>
</dbReference>
<evidence type="ECO:0000313" key="2">
    <source>
        <dbReference type="EMBL" id="UXI68361.1"/>
    </source>
</evidence>
<feature type="compositionally biased region" description="Low complexity" evidence="1">
    <location>
        <begin position="24"/>
        <end position="35"/>
    </location>
</feature>
<accession>A0ABY6BEA2</accession>
<sequence length="101" mass="11145">MRLVLADAGERTRETPEVLGSGDGAVSTGASTAASWRGTARMRSLDDDGSDEGDEIPAIVRHRWLAAEVERRGAPFASLEAKWAAEEQFLAHWRHQQQRQC</sequence>
<dbReference type="RefSeq" id="WP_261695321.1">
    <property type="nucleotide sequence ID" value="NZ_CP104694.1"/>
</dbReference>
<evidence type="ECO:0000313" key="3">
    <source>
        <dbReference type="Proteomes" id="UP001064632"/>
    </source>
</evidence>